<dbReference type="GO" id="GO:0006189">
    <property type="term" value="P:'de novo' IMP biosynthetic process"/>
    <property type="evidence" value="ECO:0007669"/>
    <property type="project" value="TreeGrafter"/>
</dbReference>
<dbReference type="FunFam" id="3.40.50.1380:FF:000001">
    <property type="entry name" value="Bifunctional purine biosynthesis protein PurH"/>
    <property type="match status" value="1"/>
</dbReference>
<dbReference type="Proteomes" id="UP000184207">
    <property type="component" value="Unassembled WGS sequence"/>
</dbReference>
<dbReference type="SUPFAM" id="SSF52335">
    <property type="entry name" value="Methylglyoxal synthase-like"/>
    <property type="match status" value="1"/>
</dbReference>
<dbReference type="SMART" id="SM00851">
    <property type="entry name" value="MGS"/>
    <property type="match status" value="1"/>
</dbReference>
<protein>
    <submittedName>
        <fullName evidence="6">Phosphoribosylaminoimidazolecarboxamide formyltransferase / IMP cyclohydrolase</fullName>
    </submittedName>
</protein>
<dbReference type="GO" id="GO:0003937">
    <property type="term" value="F:IMP cyclohydrolase activity"/>
    <property type="evidence" value="ECO:0007669"/>
    <property type="project" value="InterPro"/>
</dbReference>
<dbReference type="Gene3D" id="3.40.50.1380">
    <property type="entry name" value="Methylglyoxal synthase-like domain"/>
    <property type="match status" value="1"/>
</dbReference>
<evidence type="ECO:0000256" key="3">
    <source>
        <dbReference type="ARBA" id="ARBA00022801"/>
    </source>
</evidence>
<dbReference type="Pfam" id="PF02142">
    <property type="entry name" value="MGS"/>
    <property type="match status" value="1"/>
</dbReference>
<evidence type="ECO:0000259" key="5">
    <source>
        <dbReference type="PROSITE" id="PS51855"/>
    </source>
</evidence>
<dbReference type="GO" id="GO:0005829">
    <property type="term" value="C:cytosol"/>
    <property type="evidence" value="ECO:0007669"/>
    <property type="project" value="TreeGrafter"/>
</dbReference>
<dbReference type="AlphaFoldDB" id="A0A1M7SUP7"/>
<dbReference type="PROSITE" id="PS51855">
    <property type="entry name" value="MGS"/>
    <property type="match status" value="1"/>
</dbReference>
<dbReference type="GO" id="GO:0004643">
    <property type="term" value="F:phosphoribosylaminoimidazolecarboxamide formyltransferase activity"/>
    <property type="evidence" value="ECO:0007669"/>
    <property type="project" value="InterPro"/>
</dbReference>
<name>A0A1M7SUP7_FERGO</name>
<dbReference type="InterPro" id="IPR036914">
    <property type="entry name" value="MGS-like_dom_sf"/>
</dbReference>
<accession>A0A1M7SUP7</accession>
<dbReference type="InterPro" id="IPR002695">
    <property type="entry name" value="PurH-like"/>
</dbReference>
<keyword evidence="3 6" id="KW-0378">Hydrolase</keyword>
<sequence length="429" mass="48059">MNIKRALISVSDKTGIVEFAKELEKRGVEVISTGGTAHLLSESGINVKQVSDVTGFPEILGGRVKTLHPFIFGGILANFDEKSHIQDLERHNITPIDMVVVNLYPFEEIQKQTRDEDVLIENIDIGGVALLRASAKNHRNVVVVCDPADYEKIIKSLDLCGDVQLHDRRILALKAFYYTMKYDATIHRVLSELFASEKFEHMTFERFSNPHVDYEVLDKVDDKLIKLSEHTSESLAITLGAIVVSLDHSLIVGFNDSTPTSMVNIRNSGGRLCDLTGTTVVLRRLTNDIARKLKESTFKTIACEEIEDIDFAKESLKNKKIITYSYLKSLDNLENIKTASLLENILLRTTVNVSNAPQLLLALMPKYSIIAELEDGFFKFEVDLLSPTEALEKILEKTPVKIINVYVNGPVDSLFKKMCGENGINIFTI</sequence>
<dbReference type="PANTHER" id="PTHR11692">
    <property type="entry name" value="BIFUNCTIONAL PURINE BIOSYNTHESIS PROTEIN PURH"/>
    <property type="match status" value="1"/>
</dbReference>
<dbReference type="CDD" id="cd01421">
    <property type="entry name" value="IMPCH"/>
    <property type="match status" value="1"/>
</dbReference>
<proteinExistence type="predicted"/>
<organism evidence="6 7">
    <name type="scientific">Fervidobacterium gondwanense DSM 13020</name>
    <dbReference type="NCBI Taxonomy" id="1121883"/>
    <lineage>
        <taxon>Bacteria</taxon>
        <taxon>Thermotogati</taxon>
        <taxon>Thermotogota</taxon>
        <taxon>Thermotogae</taxon>
        <taxon>Thermotogales</taxon>
        <taxon>Fervidobacteriaceae</taxon>
        <taxon>Fervidobacterium</taxon>
    </lineage>
</organism>
<evidence type="ECO:0000313" key="7">
    <source>
        <dbReference type="Proteomes" id="UP000184207"/>
    </source>
</evidence>
<evidence type="ECO:0000256" key="4">
    <source>
        <dbReference type="ARBA" id="ARBA00023268"/>
    </source>
</evidence>
<feature type="domain" description="MGS-like" evidence="5">
    <location>
        <begin position="1"/>
        <end position="145"/>
    </location>
</feature>
<keyword evidence="2" id="KW-0658">Purine biosynthesis</keyword>
<keyword evidence="7" id="KW-1185">Reference proteome</keyword>
<dbReference type="PANTHER" id="PTHR11692:SF0">
    <property type="entry name" value="BIFUNCTIONAL PURINE BIOSYNTHESIS PROTEIN ATIC"/>
    <property type="match status" value="1"/>
</dbReference>
<keyword evidence="1 6" id="KW-0808">Transferase</keyword>
<reference evidence="7" key="1">
    <citation type="submission" date="2016-12" db="EMBL/GenBank/DDBJ databases">
        <authorList>
            <person name="Varghese N."/>
            <person name="Submissions S."/>
        </authorList>
    </citation>
    <scope>NUCLEOTIDE SEQUENCE [LARGE SCALE GENOMIC DNA]</scope>
    <source>
        <strain evidence="7">DSM 13020</strain>
    </source>
</reference>
<dbReference type="OrthoDB" id="9802065at2"/>
<dbReference type="EMBL" id="FRDJ01000006">
    <property type="protein sequence ID" value="SHN62128.1"/>
    <property type="molecule type" value="Genomic_DNA"/>
</dbReference>
<evidence type="ECO:0000256" key="2">
    <source>
        <dbReference type="ARBA" id="ARBA00022755"/>
    </source>
</evidence>
<keyword evidence="4" id="KW-0511">Multifunctional enzyme</keyword>
<dbReference type="InterPro" id="IPR011607">
    <property type="entry name" value="MGS-like_dom"/>
</dbReference>
<evidence type="ECO:0000256" key="1">
    <source>
        <dbReference type="ARBA" id="ARBA00022679"/>
    </source>
</evidence>
<evidence type="ECO:0000313" key="6">
    <source>
        <dbReference type="EMBL" id="SHN62128.1"/>
    </source>
</evidence>
<dbReference type="STRING" id="1121883.SAMN02745226_01241"/>
<dbReference type="Pfam" id="PF01808">
    <property type="entry name" value="AICARFT_IMPCHas"/>
    <property type="match status" value="1"/>
</dbReference>
<gene>
    <name evidence="6" type="ORF">SAMN02745226_01241</name>
</gene>
<dbReference type="SMART" id="SM00798">
    <property type="entry name" value="AICARFT_IMPCHas"/>
    <property type="match status" value="1"/>
</dbReference>
<dbReference type="RefSeq" id="WP_072759508.1">
    <property type="nucleotide sequence ID" value="NZ_FRDJ01000006.1"/>
</dbReference>